<evidence type="ECO:0000313" key="3">
    <source>
        <dbReference type="Proteomes" id="UP000184144"/>
    </source>
</evidence>
<sequence>MMKNDWIIDVLMDLKAFSARNRLSHLAEQLDDTILVATTELASPVRSRRHMMGEHEQTGRHAGRAFTGDNA</sequence>
<dbReference type="RefSeq" id="WP_245814782.1">
    <property type="nucleotide sequence ID" value="NZ_FQUV01000004.1"/>
</dbReference>
<dbReference type="AlphaFoldDB" id="A0A1M4Z9Y6"/>
<proteinExistence type="predicted"/>
<keyword evidence="3" id="KW-1185">Reference proteome</keyword>
<feature type="region of interest" description="Disordered" evidence="1">
    <location>
        <begin position="45"/>
        <end position="71"/>
    </location>
</feature>
<name>A0A1M4Z9Y6_9RHOB</name>
<dbReference type="STRING" id="1486859.SAMN05444273_10487"/>
<evidence type="ECO:0000313" key="2">
    <source>
        <dbReference type="EMBL" id="SHF14406.1"/>
    </source>
</evidence>
<evidence type="ECO:0000256" key="1">
    <source>
        <dbReference type="SAM" id="MobiDB-lite"/>
    </source>
</evidence>
<protein>
    <submittedName>
        <fullName evidence="2">Uncharacterized protein</fullName>
    </submittedName>
</protein>
<accession>A0A1M4Z9Y6</accession>
<reference evidence="3" key="1">
    <citation type="submission" date="2016-11" db="EMBL/GenBank/DDBJ databases">
        <authorList>
            <person name="Varghese N."/>
            <person name="Submissions S."/>
        </authorList>
    </citation>
    <scope>NUCLEOTIDE SEQUENCE [LARGE SCALE GENOMIC DNA]</scope>
    <source>
        <strain evidence="3">DSM 100566</strain>
    </source>
</reference>
<organism evidence="2 3">
    <name type="scientific">Litoreibacter ascidiaceicola</name>
    <dbReference type="NCBI Taxonomy" id="1486859"/>
    <lineage>
        <taxon>Bacteria</taxon>
        <taxon>Pseudomonadati</taxon>
        <taxon>Pseudomonadota</taxon>
        <taxon>Alphaproteobacteria</taxon>
        <taxon>Rhodobacterales</taxon>
        <taxon>Roseobacteraceae</taxon>
        <taxon>Litoreibacter</taxon>
    </lineage>
</organism>
<gene>
    <name evidence="2" type="ORF">SAMN05444273_10487</name>
</gene>
<dbReference type="Proteomes" id="UP000184144">
    <property type="component" value="Unassembled WGS sequence"/>
</dbReference>
<dbReference type="EMBL" id="FQUV01000004">
    <property type="protein sequence ID" value="SHF14406.1"/>
    <property type="molecule type" value="Genomic_DNA"/>
</dbReference>